<evidence type="ECO:0000256" key="4">
    <source>
        <dbReference type="ARBA" id="ARBA00022989"/>
    </source>
</evidence>
<dbReference type="Proteomes" id="UP000224567">
    <property type="component" value="Unassembled WGS sequence"/>
</dbReference>
<keyword evidence="5 6" id="KW-0472">Membrane</keyword>
<dbReference type="STRING" id="33114.A0A2G2VEV8"/>
<feature type="transmembrane region" description="Helical" evidence="6">
    <location>
        <begin position="78"/>
        <end position="101"/>
    </location>
</feature>
<feature type="transmembrane region" description="Helical" evidence="6">
    <location>
        <begin position="107"/>
        <end position="127"/>
    </location>
</feature>
<protein>
    <recommendedName>
        <fullName evidence="7">ABC-2 type transporter transmembrane domain-containing protein</fullName>
    </recommendedName>
</protein>
<dbReference type="EMBL" id="MLFT02000012">
    <property type="protein sequence ID" value="PHT31503.1"/>
    <property type="molecule type" value="Genomic_DNA"/>
</dbReference>
<keyword evidence="4 6" id="KW-1133">Transmembrane helix</keyword>
<comment type="subcellular location">
    <subcellularLocation>
        <location evidence="1">Membrane</location>
        <topology evidence="1">Multi-pass membrane protein</topology>
    </subcellularLocation>
</comment>
<evidence type="ECO:0000256" key="2">
    <source>
        <dbReference type="ARBA" id="ARBA00022448"/>
    </source>
</evidence>
<dbReference type="GO" id="GO:0140359">
    <property type="term" value="F:ABC-type transporter activity"/>
    <property type="evidence" value="ECO:0007669"/>
    <property type="project" value="InterPro"/>
</dbReference>
<dbReference type="GO" id="GO:0005886">
    <property type="term" value="C:plasma membrane"/>
    <property type="evidence" value="ECO:0007669"/>
    <property type="project" value="UniProtKB-ARBA"/>
</dbReference>
<dbReference type="InterPro" id="IPR013525">
    <property type="entry name" value="ABC2_TM"/>
</dbReference>
<gene>
    <name evidence="8" type="ORF">CQW23_27840</name>
</gene>
<reference evidence="9" key="2">
    <citation type="journal article" date="2017" name="J. Anim. Genet.">
        <title>Multiple reference genome sequences of hot pepper reveal the massive evolution of plant disease resistance genes by retroduplication.</title>
        <authorList>
            <person name="Kim S."/>
            <person name="Park J."/>
            <person name="Yeom S.-I."/>
            <person name="Kim Y.-M."/>
            <person name="Seo E."/>
            <person name="Kim K.-T."/>
            <person name="Kim M.-S."/>
            <person name="Lee J.M."/>
            <person name="Cheong K."/>
            <person name="Shin H.-S."/>
            <person name="Kim S.-B."/>
            <person name="Han K."/>
            <person name="Lee J."/>
            <person name="Park M."/>
            <person name="Lee H.-A."/>
            <person name="Lee H.-Y."/>
            <person name="Lee Y."/>
            <person name="Oh S."/>
            <person name="Lee J.H."/>
            <person name="Choi E."/>
            <person name="Choi E."/>
            <person name="Lee S.E."/>
            <person name="Jeon J."/>
            <person name="Kim H."/>
            <person name="Choi G."/>
            <person name="Song H."/>
            <person name="Lee J."/>
            <person name="Lee S.-C."/>
            <person name="Kwon J.-K."/>
            <person name="Lee H.-Y."/>
            <person name="Koo N."/>
            <person name="Hong Y."/>
            <person name="Kim R.W."/>
            <person name="Kang W.-H."/>
            <person name="Huh J.H."/>
            <person name="Kang B.-C."/>
            <person name="Yang T.-J."/>
            <person name="Lee Y.-H."/>
            <person name="Bennetzen J.L."/>
            <person name="Choi D."/>
        </authorList>
    </citation>
    <scope>NUCLEOTIDE SEQUENCE [LARGE SCALE GENOMIC DNA]</scope>
    <source>
        <strain evidence="9">cv. PBC81</strain>
    </source>
</reference>
<evidence type="ECO:0000256" key="3">
    <source>
        <dbReference type="ARBA" id="ARBA00022692"/>
    </source>
</evidence>
<accession>A0A2G2VEV8</accession>
<feature type="transmembrane region" description="Helical" evidence="6">
    <location>
        <begin position="42"/>
        <end position="66"/>
    </location>
</feature>
<name>A0A2G2VEV8_CAPBA</name>
<evidence type="ECO:0000256" key="6">
    <source>
        <dbReference type="SAM" id="Phobius"/>
    </source>
</evidence>
<keyword evidence="9" id="KW-1185">Reference proteome</keyword>
<evidence type="ECO:0000256" key="5">
    <source>
        <dbReference type="ARBA" id="ARBA00023136"/>
    </source>
</evidence>
<sequence length="219" mass="25260">MYAAVMFLGGTNTSAVQSVVSVERTVFYREKAAGMYSALPYAFAQVAIETIYVAIQTLVYSLILYAMIGFHWTVGKFFLFYFFVFMCFVYFTMYGMMLVALTPNYHIAAIVMSFFLSFWNLFSGFLIPRTQIPIWWRWYYWGSPVAWTIYGLVTSQVGDKINPIEIPGGGEVSLKLYLKESFGFEHDFLGVVAAVHVVWAVFFCFIFAYAIKFLNFQKR</sequence>
<dbReference type="AlphaFoldDB" id="A0A2G2VEV8"/>
<proteinExistence type="predicted"/>
<evidence type="ECO:0000313" key="8">
    <source>
        <dbReference type="EMBL" id="PHT31503.1"/>
    </source>
</evidence>
<evidence type="ECO:0000256" key="1">
    <source>
        <dbReference type="ARBA" id="ARBA00004141"/>
    </source>
</evidence>
<dbReference type="Pfam" id="PF01061">
    <property type="entry name" value="ABC2_membrane"/>
    <property type="match status" value="1"/>
</dbReference>
<dbReference type="PANTHER" id="PTHR19241">
    <property type="entry name" value="ATP-BINDING CASSETTE TRANSPORTER"/>
    <property type="match status" value="1"/>
</dbReference>
<feature type="domain" description="ABC-2 type transporter transmembrane" evidence="7">
    <location>
        <begin position="1"/>
        <end position="156"/>
    </location>
</feature>
<evidence type="ECO:0000313" key="9">
    <source>
        <dbReference type="Proteomes" id="UP000224567"/>
    </source>
</evidence>
<comment type="caution">
    <text evidence="8">The sequence shown here is derived from an EMBL/GenBank/DDBJ whole genome shotgun (WGS) entry which is preliminary data.</text>
</comment>
<feature type="transmembrane region" description="Helical" evidence="6">
    <location>
        <begin position="188"/>
        <end position="211"/>
    </location>
</feature>
<feature type="transmembrane region" description="Helical" evidence="6">
    <location>
        <begin position="134"/>
        <end position="153"/>
    </location>
</feature>
<keyword evidence="2" id="KW-0813">Transport</keyword>
<reference evidence="8 9" key="1">
    <citation type="journal article" date="2017" name="Genome Biol.">
        <title>New reference genome sequences of hot pepper reveal the massive evolution of plant disease-resistance genes by retroduplication.</title>
        <authorList>
            <person name="Kim S."/>
            <person name="Park J."/>
            <person name="Yeom S.I."/>
            <person name="Kim Y.M."/>
            <person name="Seo E."/>
            <person name="Kim K.T."/>
            <person name="Kim M.S."/>
            <person name="Lee J.M."/>
            <person name="Cheong K."/>
            <person name="Shin H.S."/>
            <person name="Kim S.B."/>
            <person name="Han K."/>
            <person name="Lee J."/>
            <person name="Park M."/>
            <person name="Lee H.A."/>
            <person name="Lee H.Y."/>
            <person name="Lee Y."/>
            <person name="Oh S."/>
            <person name="Lee J.H."/>
            <person name="Choi E."/>
            <person name="Choi E."/>
            <person name="Lee S.E."/>
            <person name="Jeon J."/>
            <person name="Kim H."/>
            <person name="Choi G."/>
            <person name="Song H."/>
            <person name="Lee J."/>
            <person name="Lee S.C."/>
            <person name="Kwon J.K."/>
            <person name="Lee H.Y."/>
            <person name="Koo N."/>
            <person name="Hong Y."/>
            <person name="Kim R.W."/>
            <person name="Kang W.H."/>
            <person name="Huh J.H."/>
            <person name="Kang B.C."/>
            <person name="Yang T.J."/>
            <person name="Lee Y.H."/>
            <person name="Bennetzen J.L."/>
            <person name="Choi D."/>
        </authorList>
    </citation>
    <scope>NUCLEOTIDE SEQUENCE [LARGE SCALE GENOMIC DNA]</scope>
    <source>
        <strain evidence="9">cv. PBC81</strain>
    </source>
</reference>
<dbReference type="OrthoDB" id="1304754at2759"/>
<organism evidence="8 9">
    <name type="scientific">Capsicum baccatum</name>
    <name type="common">Peruvian pepper</name>
    <dbReference type="NCBI Taxonomy" id="33114"/>
    <lineage>
        <taxon>Eukaryota</taxon>
        <taxon>Viridiplantae</taxon>
        <taxon>Streptophyta</taxon>
        <taxon>Embryophyta</taxon>
        <taxon>Tracheophyta</taxon>
        <taxon>Spermatophyta</taxon>
        <taxon>Magnoliopsida</taxon>
        <taxon>eudicotyledons</taxon>
        <taxon>Gunneridae</taxon>
        <taxon>Pentapetalae</taxon>
        <taxon>asterids</taxon>
        <taxon>lamiids</taxon>
        <taxon>Solanales</taxon>
        <taxon>Solanaceae</taxon>
        <taxon>Solanoideae</taxon>
        <taxon>Capsiceae</taxon>
        <taxon>Capsicum</taxon>
    </lineage>
</organism>
<keyword evidence="3 6" id="KW-0812">Transmembrane</keyword>
<evidence type="ECO:0000259" key="7">
    <source>
        <dbReference type="Pfam" id="PF01061"/>
    </source>
</evidence>